<evidence type="ECO:0000313" key="5">
    <source>
        <dbReference type="EMBL" id="PMD37135.1"/>
    </source>
</evidence>
<name>A0A2J6RF43_HYAVF</name>
<dbReference type="STRING" id="1149755.A0A2J6RF43"/>
<evidence type="ECO:0000313" key="6">
    <source>
        <dbReference type="Proteomes" id="UP000235786"/>
    </source>
</evidence>
<organism evidence="5 6">
    <name type="scientific">Hyaloscypha variabilis (strain UAMH 11265 / GT02V1 / F)</name>
    <name type="common">Meliniomyces variabilis</name>
    <dbReference type="NCBI Taxonomy" id="1149755"/>
    <lineage>
        <taxon>Eukaryota</taxon>
        <taxon>Fungi</taxon>
        <taxon>Dikarya</taxon>
        <taxon>Ascomycota</taxon>
        <taxon>Pezizomycotina</taxon>
        <taxon>Leotiomycetes</taxon>
        <taxon>Helotiales</taxon>
        <taxon>Hyaloscyphaceae</taxon>
        <taxon>Hyaloscypha</taxon>
        <taxon>Hyaloscypha variabilis</taxon>
    </lineage>
</organism>
<dbReference type="PANTHER" id="PTHR11559">
    <property type="entry name" value="CARBOXYLESTERASE"/>
    <property type="match status" value="1"/>
</dbReference>
<dbReference type="EMBL" id="KZ613949">
    <property type="protein sequence ID" value="PMD37135.1"/>
    <property type="molecule type" value="Genomic_DNA"/>
</dbReference>
<keyword evidence="2 3" id="KW-0378">Hydrolase</keyword>
<dbReference type="InterPro" id="IPR002018">
    <property type="entry name" value="CarbesteraseB"/>
</dbReference>
<dbReference type="SUPFAM" id="SSF53474">
    <property type="entry name" value="alpha/beta-Hydrolases"/>
    <property type="match status" value="1"/>
</dbReference>
<feature type="domain" description="Carboxylesterase type B" evidence="4">
    <location>
        <begin position="35"/>
        <end position="562"/>
    </location>
</feature>
<reference evidence="5 6" key="1">
    <citation type="submission" date="2016-04" db="EMBL/GenBank/DDBJ databases">
        <title>A degradative enzymes factory behind the ericoid mycorrhizal symbiosis.</title>
        <authorList>
            <consortium name="DOE Joint Genome Institute"/>
            <person name="Martino E."/>
            <person name="Morin E."/>
            <person name="Grelet G."/>
            <person name="Kuo A."/>
            <person name="Kohler A."/>
            <person name="Daghino S."/>
            <person name="Barry K."/>
            <person name="Choi C."/>
            <person name="Cichocki N."/>
            <person name="Clum A."/>
            <person name="Copeland A."/>
            <person name="Hainaut M."/>
            <person name="Haridas S."/>
            <person name="Labutti K."/>
            <person name="Lindquist E."/>
            <person name="Lipzen A."/>
            <person name="Khouja H.-R."/>
            <person name="Murat C."/>
            <person name="Ohm R."/>
            <person name="Olson A."/>
            <person name="Spatafora J."/>
            <person name="Veneault-Fourrey C."/>
            <person name="Henrissat B."/>
            <person name="Grigoriev I."/>
            <person name="Martin F."/>
            <person name="Perotto S."/>
        </authorList>
    </citation>
    <scope>NUCLEOTIDE SEQUENCE [LARGE SCALE GENOMIC DNA]</scope>
    <source>
        <strain evidence="5 6">F</strain>
    </source>
</reference>
<dbReference type="InterPro" id="IPR019826">
    <property type="entry name" value="Carboxylesterase_B_AS"/>
</dbReference>
<dbReference type="EC" id="3.1.1.-" evidence="3"/>
<keyword evidence="3" id="KW-0732">Signal</keyword>
<dbReference type="InterPro" id="IPR019819">
    <property type="entry name" value="Carboxylesterase_B_CS"/>
</dbReference>
<sequence>MLPSCYCYLLSLCFALTSVASSVTSIPNGTSSADVVVTIKNGSYIGTHNSAFNQDFFLGIPYAQPPIDDLRFRVPQSLNSSWSIHTATEWPPFCVGYGRDNTGHEMSEDCLYLNIFRPCNNTSNSSSLPVAVWIHGGGLFMGGTDDRRYNLSFIIDNSVDMGKPMIGISLQYRLSGWGFLGGKEALEGGATNLGFRDQRLALHWIQENIDAFGGDPSKVTIWGESAGAQSVGAQFLAYNGRDDNLFRAGIAESGGPAVSFFPATLPGGYNSTTYQDVYDSLVSNTSCLSSLDSGSSLSCLRSLPFSDLNAALNTSADGYGPFVPIIDNDFIATYPSVQLSTGNFVRAPLLIGANTDEGTSFGINYGPNGTGVNSDEEWLDVLNSTNIASDSQTASTLSYLYPNIQGLGIPNLATWPWIIPPDSNFSSQLGSQFRRLTSYFGDTVVIAPRRATNQAWSTYSVPSYAYRFDVVVNGVPTCVGSTHFQEVAFVFNNLDGEGYAINPFGNMTADDNEKFVELSNLMSRSWVSFISDLDPNNHRIEAVNTTWPVYNATEGGGLGINMVFTVNVTQRSYIEWDSWRGEGIAFINENALEVYGL</sequence>
<dbReference type="Pfam" id="PF00135">
    <property type="entry name" value="COesterase"/>
    <property type="match status" value="1"/>
</dbReference>
<dbReference type="InterPro" id="IPR029058">
    <property type="entry name" value="AB_hydrolase_fold"/>
</dbReference>
<evidence type="ECO:0000256" key="3">
    <source>
        <dbReference type="RuleBase" id="RU361235"/>
    </source>
</evidence>
<feature type="chain" id="PRO_5014210257" description="Carboxylic ester hydrolase" evidence="3">
    <location>
        <begin position="26"/>
        <end position="597"/>
    </location>
</feature>
<dbReference type="OrthoDB" id="408631at2759"/>
<accession>A0A2J6RF43</accession>
<evidence type="ECO:0000256" key="2">
    <source>
        <dbReference type="ARBA" id="ARBA00022801"/>
    </source>
</evidence>
<dbReference type="InterPro" id="IPR050309">
    <property type="entry name" value="Type-B_Carboxylest/Lipase"/>
</dbReference>
<dbReference type="PROSITE" id="PS00122">
    <property type="entry name" value="CARBOXYLESTERASE_B_1"/>
    <property type="match status" value="1"/>
</dbReference>
<protein>
    <recommendedName>
        <fullName evidence="3">Carboxylic ester hydrolase</fullName>
        <ecNumber evidence="3">3.1.1.-</ecNumber>
    </recommendedName>
</protein>
<gene>
    <name evidence="5" type="ORF">L207DRAFT_585490</name>
</gene>
<evidence type="ECO:0000256" key="1">
    <source>
        <dbReference type="ARBA" id="ARBA00005964"/>
    </source>
</evidence>
<comment type="similarity">
    <text evidence="1 3">Belongs to the type-B carboxylesterase/lipase family.</text>
</comment>
<dbReference type="AlphaFoldDB" id="A0A2J6RF43"/>
<feature type="signal peptide" evidence="3">
    <location>
        <begin position="1"/>
        <end position="25"/>
    </location>
</feature>
<dbReference type="Gene3D" id="3.40.50.1820">
    <property type="entry name" value="alpha/beta hydrolase"/>
    <property type="match status" value="1"/>
</dbReference>
<dbReference type="Proteomes" id="UP000235786">
    <property type="component" value="Unassembled WGS sequence"/>
</dbReference>
<proteinExistence type="inferred from homology"/>
<dbReference type="GO" id="GO:0016787">
    <property type="term" value="F:hydrolase activity"/>
    <property type="evidence" value="ECO:0007669"/>
    <property type="project" value="UniProtKB-KW"/>
</dbReference>
<evidence type="ECO:0000259" key="4">
    <source>
        <dbReference type="Pfam" id="PF00135"/>
    </source>
</evidence>
<keyword evidence="6" id="KW-1185">Reference proteome</keyword>
<dbReference type="PROSITE" id="PS00941">
    <property type="entry name" value="CARBOXYLESTERASE_B_2"/>
    <property type="match status" value="1"/>
</dbReference>